<dbReference type="EMBL" id="WTYL01000002">
    <property type="protein sequence ID" value="MXP44276.1"/>
    <property type="molecule type" value="Genomic_DNA"/>
</dbReference>
<evidence type="ECO:0000256" key="1">
    <source>
        <dbReference type="SAM" id="Phobius"/>
    </source>
</evidence>
<keyword evidence="3" id="KW-1185">Reference proteome</keyword>
<evidence type="ECO:0000313" key="3">
    <source>
        <dbReference type="Proteomes" id="UP000431922"/>
    </source>
</evidence>
<dbReference type="OrthoDB" id="7862423at2"/>
<evidence type="ECO:0000313" key="2">
    <source>
        <dbReference type="EMBL" id="MXP44276.1"/>
    </source>
</evidence>
<dbReference type="AlphaFoldDB" id="A0A845B264"/>
<comment type="caution">
    <text evidence="2">The sequence shown here is derived from an EMBL/GenBank/DDBJ whole genome shotgun (WGS) entry which is preliminary data.</text>
</comment>
<keyword evidence="1" id="KW-0812">Transmembrane</keyword>
<dbReference type="Proteomes" id="UP000431922">
    <property type="component" value="Unassembled WGS sequence"/>
</dbReference>
<gene>
    <name evidence="2" type="ORF">GRI65_07390</name>
</gene>
<keyword evidence="1" id="KW-0472">Membrane</keyword>
<feature type="transmembrane region" description="Helical" evidence="1">
    <location>
        <begin position="21"/>
        <end position="47"/>
    </location>
</feature>
<keyword evidence="1" id="KW-1133">Transmembrane helix</keyword>
<feature type="transmembrane region" description="Helical" evidence="1">
    <location>
        <begin position="53"/>
        <end position="73"/>
    </location>
</feature>
<proteinExistence type="predicted"/>
<accession>A0A845B264</accession>
<protein>
    <submittedName>
        <fullName evidence="2">Uncharacterized protein</fullName>
    </submittedName>
</protein>
<sequence length="85" mass="9488">MLHRFFEPGYWFAPKKLGYGAGLPIAWQGWVLLLCYIALVSGIGLFMGSLGGYGIVAGVALIILISFPFMVIVRRRTEGGWKWRP</sequence>
<name>A0A845B264_9SPHN</name>
<organism evidence="2 3">
    <name type="scientific">Allopontixanthobacter sediminis</name>
    <dbReference type="NCBI Taxonomy" id="1689985"/>
    <lineage>
        <taxon>Bacteria</taxon>
        <taxon>Pseudomonadati</taxon>
        <taxon>Pseudomonadota</taxon>
        <taxon>Alphaproteobacteria</taxon>
        <taxon>Sphingomonadales</taxon>
        <taxon>Erythrobacteraceae</taxon>
        <taxon>Allopontixanthobacter</taxon>
    </lineage>
</organism>
<reference evidence="2 3" key="1">
    <citation type="submission" date="2019-12" db="EMBL/GenBank/DDBJ databases">
        <title>Genomic-based taxomic classification of the family Erythrobacteraceae.</title>
        <authorList>
            <person name="Xu L."/>
        </authorList>
    </citation>
    <scope>NUCLEOTIDE SEQUENCE [LARGE SCALE GENOMIC DNA]</scope>
    <source>
        <strain evidence="2 3">KCTC 42453</strain>
    </source>
</reference>
<dbReference type="RefSeq" id="WP_160755889.1">
    <property type="nucleotide sequence ID" value="NZ_WTYL01000002.1"/>
</dbReference>